<dbReference type="PANTHER" id="PTHR22930">
    <property type="match status" value="1"/>
</dbReference>
<dbReference type="InterPro" id="IPR027806">
    <property type="entry name" value="HARBI1_dom"/>
</dbReference>
<organism evidence="9">
    <name type="scientific">Glycine max</name>
    <name type="common">Soybean</name>
    <name type="synonym">Glycine hispida</name>
    <dbReference type="NCBI Taxonomy" id="3847"/>
    <lineage>
        <taxon>Eukaryota</taxon>
        <taxon>Viridiplantae</taxon>
        <taxon>Streptophyta</taxon>
        <taxon>Embryophyta</taxon>
        <taxon>Tracheophyta</taxon>
        <taxon>Spermatophyta</taxon>
        <taxon>Magnoliopsida</taxon>
        <taxon>eudicotyledons</taxon>
        <taxon>Gunneridae</taxon>
        <taxon>Pentapetalae</taxon>
        <taxon>rosids</taxon>
        <taxon>fabids</taxon>
        <taxon>Fabales</taxon>
        <taxon>Fabaceae</taxon>
        <taxon>Papilionoideae</taxon>
        <taxon>50 kb inversion clade</taxon>
        <taxon>NPAAA clade</taxon>
        <taxon>indigoferoid/millettioid clade</taxon>
        <taxon>Phaseoleae</taxon>
        <taxon>Glycine</taxon>
        <taxon>Glycine subgen. Soja</taxon>
    </lineage>
</organism>
<keyword evidence="5" id="KW-0479">Metal-binding</keyword>
<dbReference type="Proteomes" id="UP000008827">
    <property type="component" value="Chromosome 1"/>
</dbReference>
<keyword evidence="7" id="KW-0539">Nucleus</keyword>
<dbReference type="InterPro" id="IPR045249">
    <property type="entry name" value="HARBI1-like"/>
</dbReference>
<evidence type="ECO:0000256" key="7">
    <source>
        <dbReference type="ARBA" id="ARBA00023242"/>
    </source>
</evidence>
<reference evidence="10" key="2">
    <citation type="submission" date="2018-02" db="UniProtKB">
        <authorList>
            <consortium name="EnsemblPlants"/>
        </authorList>
    </citation>
    <scope>IDENTIFICATION</scope>
    <source>
        <strain evidence="10">Williams 82</strain>
    </source>
</reference>
<keyword evidence="11" id="KW-1185">Reference proteome</keyword>
<dbReference type="EnsemblPlants" id="KRH75725">
    <property type="protein sequence ID" value="KRH75725"/>
    <property type="gene ID" value="GLYMA_01G104300"/>
</dbReference>
<evidence type="ECO:0000313" key="9">
    <source>
        <dbReference type="EMBL" id="KRH75725.1"/>
    </source>
</evidence>
<dbReference type="GO" id="GO:0005634">
    <property type="term" value="C:nucleus"/>
    <property type="evidence" value="ECO:0007669"/>
    <property type="project" value="UniProtKB-SubCell"/>
</dbReference>
<keyword evidence="4" id="KW-0540">Nuclease</keyword>
<dbReference type="GO" id="GO:0016787">
    <property type="term" value="F:hydrolase activity"/>
    <property type="evidence" value="ECO:0007669"/>
    <property type="project" value="UniProtKB-KW"/>
</dbReference>
<evidence type="ECO:0000256" key="2">
    <source>
        <dbReference type="ARBA" id="ARBA00004123"/>
    </source>
</evidence>
<accession>A0A0R0L8X8</accession>
<protein>
    <recommendedName>
        <fullName evidence="8">DDE Tnp4 domain-containing protein</fullName>
    </recommendedName>
</protein>
<dbReference type="STRING" id="3847.A0A0R0L8X8"/>
<dbReference type="EMBL" id="CM000834">
    <property type="protein sequence ID" value="KRH75725.1"/>
    <property type="molecule type" value="Genomic_DNA"/>
</dbReference>
<dbReference type="Pfam" id="PF13359">
    <property type="entry name" value="DDE_Tnp_4"/>
    <property type="match status" value="1"/>
</dbReference>
<dbReference type="InParanoid" id="A0A0R0L8X8"/>
<dbReference type="OMA" id="QKAMCAC"/>
<sequence length="164" mass="19072">MMNGRSYVRNFKSVLKSICYLSKELIIPVSFVEVAPEIQFNPRYNYFFKDCVEAIKDEQIPYHGGKLEPTINVLCCCSFGMKFIFVMVGWKGTTNDLRVILEMIQNLDNHFLIPPKAKYYLADSGYTNIPSFLSPYHGERYQLCDYRGQQTPHGPKELFNYTHS</sequence>
<name>A0A0R0L8X8_SOYBN</name>
<dbReference type="GO" id="GO:0046872">
    <property type="term" value="F:metal ion binding"/>
    <property type="evidence" value="ECO:0007669"/>
    <property type="project" value="UniProtKB-KW"/>
</dbReference>
<reference evidence="9 10" key="1">
    <citation type="journal article" date="2010" name="Nature">
        <title>Genome sequence of the palaeopolyploid soybean.</title>
        <authorList>
            <person name="Schmutz J."/>
            <person name="Cannon S.B."/>
            <person name="Schlueter J."/>
            <person name="Ma J."/>
            <person name="Mitros T."/>
            <person name="Nelson W."/>
            <person name="Hyten D.L."/>
            <person name="Song Q."/>
            <person name="Thelen J.J."/>
            <person name="Cheng J."/>
            <person name="Xu D."/>
            <person name="Hellsten U."/>
            <person name="May G.D."/>
            <person name="Yu Y."/>
            <person name="Sakurai T."/>
            <person name="Umezawa T."/>
            <person name="Bhattacharyya M.K."/>
            <person name="Sandhu D."/>
            <person name="Valliyodan B."/>
            <person name="Lindquist E."/>
            <person name="Peto M."/>
            <person name="Grant D."/>
            <person name="Shu S."/>
            <person name="Goodstein D."/>
            <person name="Barry K."/>
            <person name="Futrell-Griggs M."/>
            <person name="Abernathy B."/>
            <person name="Du J."/>
            <person name="Tian Z."/>
            <person name="Zhu L."/>
            <person name="Gill N."/>
            <person name="Joshi T."/>
            <person name="Libault M."/>
            <person name="Sethuraman A."/>
            <person name="Zhang X.-C."/>
            <person name="Shinozaki K."/>
            <person name="Nguyen H.T."/>
            <person name="Wing R.A."/>
            <person name="Cregan P."/>
            <person name="Specht J."/>
            <person name="Grimwood J."/>
            <person name="Rokhsar D."/>
            <person name="Stacey G."/>
            <person name="Shoemaker R.C."/>
            <person name="Jackson S.A."/>
        </authorList>
    </citation>
    <scope>NUCLEOTIDE SEQUENCE</scope>
    <source>
        <strain evidence="10">cv. Williams 82</strain>
        <tissue evidence="9">Callus</tissue>
    </source>
</reference>
<keyword evidence="6" id="KW-0378">Hydrolase</keyword>
<comment type="similarity">
    <text evidence="3">Belongs to the HARBI1 family.</text>
</comment>
<evidence type="ECO:0000313" key="11">
    <source>
        <dbReference type="Proteomes" id="UP000008827"/>
    </source>
</evidence>
<evidence type="ECO:0000259" key="8">
    <source>
        <dbReference type="Pfam" id="PF13359"/>
    </source>
</evidence>
<dbReference type="AlphaFoldDB" id="A0A0R0L8X8"/>
<evidence type="ECO:0000256" key="1">
    <source>
        <dbReference type="ARBA" id="ARBA00001968"/>
    </source>
</evidence>
<reference evidence="9" key="3">
    <citation type="submission" date="2018-07" db="EMBL/GenBank/DDBJ databases">
        <title>WGS assembly of Glycine max.</title>
        <authorList>
            <person name="Schmutz J."/>
            <person name="Cannon S."/>
            <person name="Schlueter J."/>
            <person name="Ma J."/>
            <person name="Mitros T."/>
            <person name="Nelson W."/>
            <person name="Hyten D."/>
            <person name="Song Q."/>
            <person name="Thelen J."/>
            <person name="Cheng J."/>
            <person name="Xu D."/>
            <person name="Hellsten U."/>
            <person name="May G."/>
            <person name="Yu Y."/>
            <person name="Sakurai T."/>
            <person name="Umezawa T."/>
            <person name="Bhattacharyya M."/>
            <person name="Sandhu D."/>
            <person name="Valliyodan B."/>
            <person name="Lindquist E."/>
            <person name="Peto M."/>
            <person name="Grant D."/>
            <person name="Shu S."/>
            <person name="Goodstein D."/>
            <person name="Barry K."/>
            <person name="Futrell-Griggs M."/>
            <person name="Abernathy B."/>
            <person name="Du J."/>
            <person name="Tian Z."/>
            <person name="Zhu L."/>
            <person name="Gill N."/>
            <person name="Joshi T."/>
            <person name="Libault M."/>
            <person name="Sethuraman A."/>
            <person name="Zhang X."/>
            <person name="Shinozaki K."/>
            <person name="Nguyen H."/>
            <person name="Wing R."/>
            <person name="Cregan P."/>
            <person name="Specht J."/>
            <person name="Grimwood J."/>
            <person name="Rokhsar D."/>
            <person name="Stacey G."/>
            <person name="Shoemaker R."/>
            <person name="Jackson S."/>
        </authorList>
    </citation>
    <scope>NUCLEOTIDE SEQUENCE</scope>
    <source>
        <tissue evidence="9">Callus</tissue>
    </source>
</reference>
<gene>
    <name evidence="9" type="ORF">GLYMA_01G104300</name>
</gene>
<feature type="domain" description="DDE Tnp4" evidence="8">
    <location>
        <begin position="61"/>
        <end position="163"/>
    </location>
</feature>
<evidence type="ECO:0000256" key="4">
    <source>
        <dbReference type="ARBA" id="ARBA00022722"/>
    </source>
</evidence>
<dbReference type="Gramene" id="KRH75725">
    <property type="protein sequence ID" value="KRH75725"/>
    <property type="gene ID" value="GLYMA_01G104300"/>
</dbReference>
<comment type="subcellular location">
    <subcellularLocation>
        <location evidence="2">Nucleus</location>
    </subcellularLocation>
</comment>
<evidence type="ECO:0000256" key="6">
    <source>
        <dbReference type="ARBA" id="ARBA00022801"/>
    </source>
</evidence>
<evidence type="ECO:0000256" key="3">
    <source>
        <dbReference type="ARBA" id="ARBA00006958"/>
    </source>
</evidence>
<dbReference type="GO" id="GO:0004518">
    <property type="term" value="F:nuclease activity"/>
    <property type="evidence" value="ECO:0007669"/>
    <property type="project" value="UniProtKB-KW"/>
</dbReference>
<proteinExistence type="inferred from homology"/>
<evidence type="ECO:0000313" key="10">
    <source>
        <dbReference type="EnsemblPlants" id="KRH75725"/>
    </source>
</evidence>
<evidence type="ECO:0000256" key="5">
    <source>
        <dbReference type="ARBA" id="ARBA00022723"/>
    </source>
</evidence>
<dbReference type="PANTHER" id="PTHR22930:SF280">
    <property type="entry name" value="OS11G0202600 PROTEIN"/>
    <property type="match status" value="1"/>
</dbReference>
<comment type="cofactor">
    <cofactor evidence="1">
        <name>a divalent metal cation</name>
        <dbReference type="ChEBI" id="CHEBI:60240"/>
    </cofactor>
</comment>